<evidence type="ECO:0000259" key="3">
    <source>
        <dbReference type="Pfam" id="PF07670"/>
    </source>
</evidence>
<dbReference type="EMBL" id="DVIT01000021">
    <property type="protein sequence ID" value="HIS46973.1"/>
    <property type="molecule type" value="Genomic_DNA"/>
</dbReference>
<feature type="domain" description="Nucleoside transporter/FeoB GTPase Gate" evidence="3">
    <location>
        <begin position="42"/>
        <end position="142"/>
    </location>
</feature>
<dbReference type="AlphaFoldDB" id="A0A9D1F3H3"/>
<evidence type="ECO:0000256" key="2">
    <source>
        <dbReference type="SAM" id="Phobius"/>
    </source>
</evidence>
<evidence type="ECO:0000313" key="4">
    <source>
        <dbReference type="EMBL" id="HIS46973.1"/>
    </source>
</evidence>
<feature type="transmembrane region" description="Helical" evidence="2">
    <location>
        <begin position="185"/>
        <end position="207"/>
    </location>
</feature>
<evidence type="ECO:0000313" key="5">
    <source>
        <dbReference type="Proteomes" id="UP000823927"/>
    </source>
</evidence>
<feature type="transmembrane region" description="Helical" evidence="2">
    <location>
        <begin position="37"/>
        <end position="58"/>
    </location>
</feature>
<dbReference type="Proteomes" id="UP000823927">
    <property type="component" value="Unassembled WGS sequence"/>
</dbReference>
<keyword evidence="1" id="KW-0175">Coiled coil</keyword>
<feature type="coiled-coil region" evidence="1">
    <location>
        <begin position="111"/>
        <end position="138"/>
    </location>
</feature>
<keyword evidence="2" id="KW-0472">Membrane</keyword>
<comment type="caution">
    <text evidence="4">The sequence shown here is derived from an EMBL/GenBank/DDBJ whole genome shotgun (WGS) entry which is preliminary data.</text>
</comment>
<gene>
    <name evidence="4" type="ORF">IAB46_05340</name>
</gene>
<sequence>MLNYLWIAMLILGVMVGAVTGHMQEISNAVVTSAQDAVDLCITMLGIMAVWTGVMKIAQTSGLLQKLSRILEPVIRFLFPNLPKDHPAAGYISTNCVANILGLGWAATPAGLKAMEELENLEDERRKNQQEKGRGKKLSGCVREKGIASNEMCTFLILNISSLQLIPVSIIAYRSQYGSANPAAIVGPAILATAVSTGVAVIFCRIMDRKQRR</sequence>
<evidence type="ECO:0000256" key="1">
    <source>
        <dbReference type="SAM" id="Coils"/>
    </source>
</evidence>
<keyword evidence="2" id="KW-0812">Transmembrane</keyword>
<dbReference type="InterPro" id="IPR011642">
    <property type="entry name" value="Gate_dom"/>
</dbReference>
<feature type="transmembrane region" description="Helical" evidence="2">
    <location>
        <begin position="153"/>
        <end position="173"/>
    </location>
</feature>
<protein>
    <submittedName>
        <fullName evidence="4">Nucleoside recognition protein</fullName>
    </submittedName>
</protein>
<reference evidence="4" key="2">
    <citation type="journal article" date="2021" name="PeerJ">
        <title>Extensive microbial diversity within the chicken gut microbiome revealed by metagenomics and culture.</title>
        <authorList>
            <person name="Gilroy R."/>
            <person name="Ravi A."/>
            <person name="Getino M."/>
            <person name="Pursley I."/>
            <person name="Horton D.L."/>
            <person name="Alikhan N.F."/>
            <person name="Baker D."/>
            <person name="Gharbi K."/>
            <person name="Hall N."/>
            <person name="Watson M."/>
            <person name="Adriaenssens E.M."/>
            <person name="Foster-Nyarko E."/>
            <person name="Jarju S."/>
            <person name="Secka A."/>
            <person name="Antonio M."/>
            <person name="Oren A."/>
            <person name="Chaudhuri R.R."/>
            <person name="La Ragione R."/>
            <person name="Hildebrand F."/>
            <person name="Pallen M.J."/>
        </authorList>
    </citation>
    <scope>NUCLEOTIDE SEQUENCE</scope>
    <source>
        <strain evidence="4">CHK178-757</strain>
    </source>
</reference>
<reference evidence="4" key="1">
    <citation type="submission" date="2020-10" db="EMBL/GenBank/DDBJ databases">
        <authorList>
            <person name="Gilroy R."/>
        </authorList>
    </citation>
    <scope>NUCLEOTIDE SEQUENCE</scope>
    <source>
        <strain evidence="4">CHK178-757</strain>
    </source>
</reference>
<proteinExistence type="predicted"/>
<keyword evidence="2" id="KW-1133">Transmembrane helix</keyword>
<name>A0A9D1F3H3_9FIRM</name>
<dbReference type="Pfam" id="PF07670">
    <property type="entry name" value="Gate"/>
    <property type="match status" value="1"/>
</dbReference>
<accession>A0A9D1F3H3</accession>
<organism evidence="4 5">
    <name type="scientific">Candidatus Scybalocola faecigallinarum</name>
    <dbReference type="NCBI Taxonomy" id="2840941"/>
    <lineage>
        <taxon>Bacteria</taxon>
        <taxon>Bacillati</taxon>
        <taxon>Bacillota</taxon>
        <taxon>Clostridia</taxon>
        <taxon>Lachnospirales</taxon>
        <taxon>Lachnospiraceae</taxon>
        <taxon>Lachnospiraceae incertae sedis</taxon>
        <taxon>Candidatus Scybalocola (ex Gilroy et al. 2021)</taxon>
    </lineage>
</organism>